<accession>A0A9W6K0P0</accession>
<dbReference type="Proteomes" id="UP001143330">
    <property type="component" value="Unassembled WGS sequence"/>
</dbReference>
<evidence type="ECO:0000313" key="1">
    <source>
        <dbReference type="EMBL" id="GLK86028.1"/>
    </source>
</evidence>
<reference evidence="1" key="1">
    <citation type="journal article" date="2014" name="Int. J. Syst. Evol. Microbiol.">
        <title>Complete genome sequence of Corynebacterium casei LMG S-19264T (=DSM 44701T), isolated from a smear-ripened cheese.</title>
        <authorList>
            <consortium name="US DOE Joint Genome Institute (JGI-PGF)"/>
            <person name="Walter F."/>
            <person name="Albersmeier A."/>
            <person name="Kalinowski J."/>
            <person name="Ruckert C."/>
        </authorList>
    </citation>
    <scope>NUCLEOTIDE SEQUENCE</scope>
    <source>
        <strain evidence="1">VKM B-2789</strain>
    </source>
</reference>
<name>A0A9W6K0P0_9HYPH</name>
<reference evidence="1" key="2">
    <citation type="submission" date="2023-01" db="EMBL/GenBank/DDBJ databases">
        <authorList>
            <person name="Sun Q."/>
            <person name="Evtushenko L."/>
        </authorList>
    </citation>
    <scope>NUCLEOTIDE SEQUENCE</scope>
    <source>
        <strain evidence="1">VKM B-2789</strain>
    </source>
</reference>
<dbReference type="RefSeq" id="WP_213360021.1">
    <property type="nucleotide sequence ID" value="NZ_BSFM01000017.1"/>
</dbReference>
<keyword evidence="2" id="KW-1185">Reference proteome</keyword>
<gene>
    <name evidence="1" type="ORF">GCM10017653_40980</name>
</gene>
<comment type="caution">
    <text evidence="1">The sequence shown here is derived from an EMBL/GenBank/DDBJ whole genome shotgun (WGS) entry which is preliminary data.</text>
</comment>
<sequence>MGIEESFAAIKGEISQFEADFRPLTQKERGHFFNVQAVRRFRQSARVRSLSSASKKVVGALLGKGLYFGLTPPNKAFIVASHPVLKIIPTGASKELNDPMVEAWLPIHPNIVLAFAGSEFQQIIVQLTEKHVRDYNIVVARRSTEFASTSLALVNSIKRHCGLHRG</sequence>
<organism evidence="1 2">
    <name type="scientific">Ancylobacter defluvii</name>
    <dbReference type="NCBI Taxonomy" id="1282440"/>
    <lineage>
        <taxon>Bacteria</taxon>
        <taxon>Pseudomonadati</taxon>
        <taxon>Pseudomonadota</taxon>
        <taxon>Alphaproteobacteria</taxon>
        <taxon>Hyphomicrobiales</taxon>
        <taxon>Xanthobacteraceae</taxon>
        <taxon>Ancylobacter</taxon>
    </lineage>
</organism>
<dbReference type="EMBL" id="BSFM01000017">
    <property type="protein sequence ID" value="GLK86028.1"/>
    <property type="molecule type" value="Genomic_DNA"/>
</dbReference>
<proteinExistence type="predicted"/>
<dbReference type="AlphaFoldDB" id="A0A9W6K0P0"/>
<evidence type="ECO:0000313" key="2">
    <source>
        <dbReference type="Proteomes" id="UP001143330"/>
    </source>
</evidence>
<protein>
    <submittedName>
        <fullName evidence="1">Uncharacterized protein</fullName>
    </submittedName>
</protein>